<dbReference type="SUPFAM" id="SSF161098">
    <property type="entry name" value="MetI-like"/>
    <property type="match status" value="1"/>
</dbReference>
<keyword evidence="3 11" id="KW-0813">Transport</keyword>
<evidence type="ECO:0000256" key="6">
    <source>
        <dbReference type="ARBA" id="ARBA00022692"/>
    </source>
</evidence>
<keyword evidence="5" id="KW-0997">Cell inner membrane</keyword>
<gene>
    <name evidence="13" type="ORF">DMY87_06600</name>
</gene>
<dbReference type="RefSeq" id="WP_110790518.1">
    <property type="nucleotide sequence ID" value="NZ_QJRY01000002.1"/>
</dbReference>
<keyword evidence="8 11" id="KW-0472">Membrane</keyword>
<evidence type="ECO:0000256" key="11">
    <source>
        <dbReference type="RuleBase" id="RU363032"/>
    </source>
</evidence>
<keyword evidence="7 11" id="KW-1133">Transmembrane helix</keyword>
<feature type="transmembrane region" description="Helical" evidence="11">
    <location>
        <begin position="30"/>
        <end position="54"/>
    </location>
</feature>
<reference evidence="13 14" key="1">
    <citation type="submission" date="2018-06" db="EMBL/GenBank/DDBJ databases">
        <title>Rhizobium wuzhouense sp. nov., isolated from roots of Oryza officinalis.</title>
        <authorList>
            <person name="Yuan T."/>
        </authorList>
    </citation>
    <scope>NUCLEOTIDE SEQUENCE [LARGE SCALE GENOMIC DNA]</scope>
    <source>
        <strain evidence="13 14">W44</strain>
    </source>
</reference>
<evidence type="ECO:0000256" key="2">
    <source>
        <dbReference type="ARBA" id="ARBA00007069"/>
    </source>
</evidence>
<protein>
    <recommendedName>
        <fullName evidence="10">Spermidine/putrescine transport system permease protein PotC</fullName>
    </recommendedName>
</protein>
<comment type="caution">
    <text evidence="13">The sequence shown here is derived from an EMBL/GenBank/DDBJ whole genome shotgun (WGS) entry which is preliminary data.</text>
</comment>
<evidence type="ECO:0000259" key="12">
    <source>
        <dbReference type="PROSITE" id="PS50928"/>
    </source>
</evidence>
<keyword evidence="6 11" id="KW-0812">Transmembrane</keyword>
<name>A0ABX5NVF0_9HYPH</name>
<dbReference type="Proteomes" id="UP000247536">
    <property type="component" value="Unassembled WGS sequence"/>
</dbReference>
<sequence>MSAGDNVLQAKALLAKTSTKAPFDWRRTPGLGVATGSVFAFLYLPLIVLSIYSFNGGDQVTVWSHVSLRWFREIFRNDAIQLATWNSLIVATAATIISTICAICAAMALERGARLAGRNLSISLIAMPLVVPEIVTAVATLIFFTSIGLKLGIGNLIVAHTVFCIPFAMLPIRARLREMGEAAETAARDLYASEWKVFWTVTLPLLMPAVLSGVMLAFVTSLDDFIISQMVADPGMTTLPMYIYGMIRLGVKPEVNAVSTLLLLASMTLVGGAYLLSKYKK</sequence>
<dbReference type="InterPro" id="IPR051789">
    <property type="entry name" value="Bact_Polyamine_Transport"/>
</dbReference>
<feature type="transmembrane region" description="Helical" evidence="11">
    <location>
        <begin position="121"/>
        <end position="144"/>
    </location>
</feature>
<evidence type="ECO:0000256" key="3">
    <source>
        <dbReference type="ARBA" id="ARBA00022448"/>
    </source>
</evidence>
<comment type="function">
    <text evidence="9">Required for the activity of the bacterial periplasmic transport system of putrescine and spermidine.</text>
</comment>
<feature type="transmembrane region" description="Helical" evidence="11">
    <location>
        <begin position="197"/>
        <end position="219"/>
    </location>
</feature>
<dbReference type="PROSITE" id="PS50928">
    <property type="entry name" value="ABC_TM1"/>
    <property type="match status" value="1"/>
</dbReference>
<feature type="domain" description="ABC transmembrane type-1" evidence="12">
    <location>
        <begin position="84"/>
        <end position="273"/>
    </location>
</feature>
<feature type="transmembrane region" description="Helical" evidence="11">
    <location>
        <begin position="156"/>
        <end position="176"/>
    </location>
</feature>
<evidence type="ECO:0000256" key="1">
    <source>
        <dbReference type="ARBA" id="ARBA00004429"/>
    </source>
</evidence>
<keyword evidence="14" id="KW-1185">Reference proteome</keyword>
<evidence type="ECO:0000256" key="7">
    <source>
        <dbReference type="ARBA" id="ARBA00022989"/>
    </source>
</evidence>
<comment type="similarity">
    <text evidence="2">Belongs to the binding-protein-dependent transport system permease family. CysTW subfamily.</text>
</comment>
<accession>A0ABX5NVF0</accession>
<evidence type="ECO:0000256" key="4">
    <source>
        <dbReference type="ARBA" id="ARBA00022475"/>
    </source>
</evidence>
<evidence type="ECO:0000256" key="10">
    <source>
        <dbReference type="ARBA" id="ARBA00039580"/>
    </source>
</evidence>
<evidence type="ECO:0000256" key="9">
    <source>
        <dbReference type="ARBA" id="ARBA00037216"/>
    </source>
</evidence>
<comment type="subcellular location">
    <subcellularLocation>
        <location evidence="1">Cell inner membrane</location>
        <topology evidence="1">Multi-pass membrane protein</topology>
    </subcellularLocation>
    <subcellularLocation>
        <location evidence="11">Cell membrane</location>
        <topology evidence="11">Multi-pass membrane protein</topology>
    </subcellularLocation>
</comment>
<dbReference type="InterPro" id="IPR000515">
    <property type="entry name" value="MetI-like"/>
</dbReference>
<dbReference type="Pfam" id="PF00528">
    <property type="entry name" value="BPD_transp_1"/>
    <property type="match status" value="1"/>
</dbReference>
<organism evidence="13 14">
    <name type="scientific">Rhizobium wuzhouense</name>
    <dbReference type="NCBI Taxonomy" id="1986026"/>
    <lineage>
        <taxon>Bacteria</taxon>
        <taxon>Pseudomonadati</taxon>
        <taxon>Pseudomonadota</taxon>
        <taxon>Alphaproteobacteria</taxon>
        <taxon>Hyphomicrobiales</taxon>
        <taxon>Rhizobiaceae</taxon>
        <taxon>Rhizobium/Agrobacterium group</taxon>
        <taxon>Rhizobium</taxon>
    </lineage>
</organism>
<evidence type="ECO:0000313" key="13">
    <source>
        <dbReference type="EMBL" id="PYB75129.1"/>
    </source>
</evidence>
<proteinExistence type="inferred from homology"/>
<dbReference type="CDD" id="cd06261">
    <property type="entry name" value="TM_PBP2"/>
    <property type="match status" value="1"/>
</dbReference>
<evidence type="ECO:0000313" key="14">
    <source>
        <dbReference type="Proteomes" id="UP000247536"/>
    </source>
</evidence>
<feature type="transmembrane region" description="Helical" evidence="11">
    <location>
        <begin position="88"/>
        <end position="109"/>
    </location>
</feature>
<evidence type="ECO:0000256" key="5">
    <source>
        <dbReference type="ARBA" id="ARBA00022519"/>
    </source>
</evidence>
<evidence type="ECO:0000256" key="8">
    <source>
        <dbReference type="ARBA" id="ARBA00023136"/>
    </source>
</evidence>
<feature type="transmembrane region" description="Helical" evidence="11">
    <location>
        <begin position="257"/>
        <end position="276"/>
    </location>
</feature>
<dbReference type="PANTHER" id="PTHR43848">
    <property type="entry name" value="PUTRESCINE TRANSPORT SYSTEM PERMEASE PROTEIN POTI"/>
    <property type="match status" value="1"/>
</dbReference>
<keyword evidence="4" id="KW-1003">Cell membrane</keyword>
<dbReference type="Gene3D" id="1.10.3720.10">
    <property type="entry name" value="MetI-like"/>
    <property type="match status" value="1"/>
</dbReference>
<dbReference type="InterPro" id="IPR035906">
    <property type="entry name" value="MetI-like_sf"/>
</dbReference>
<dbReference type="EMBL" id="QJRY01000002">
    <property type="protein sequence ID" value="PYB75129.1"/>
    <property type="molecule type" value="Genomic_DNA"/>
</dbReference>
<dbReference type="PANTHER" id="PTHR43848:SF5">
    <property type="entry name" value="SPERMIDINE_PUTRESCINE TRANSPORT SYSTEM PERMEASE PROTEIN POTC"/>
    <property type="match status" value="1"/>
</dbReference>